<dbReference type="InterPro" id="IPR011701">
    <property type="entry name" value="MFS"/>
</dbReference>
<dbReference type="Proteomes" id="UP000472263">
    <property type="component" value="Chromosome 20"/>
</dbReference>
<evidence type="ECO:0000256" key="3">
    <source>
        <dbReference type="ARBA" id="ARBA00022989"/>
    </source>
</evidence>
<evidence type="ECO:0000256" key="2">
    <source>
        <dbReference type="ARBA" id="ARBA00022692"/>
    </source>
</evidence>
<dbReference type="GO" id="GO:0016020">
    <property type="term" value="C:membrane"/>
    <property type="evidence" value="ECO:0007669"/>
    <property type="project" value="UniProtKB-SubCell"/>
</dbReference>
<keyword evidence="2 5" id="KW-0812">Transmembrane</keyword>
<feature type="transmembrane region" description="Helical" evidence="5">
    <location>
        <begin position="251"/>
        <end position="271"/>
    </location>
</feature>
<dbReference type="GeneTree" id="ENSGT00940000154607"/>
<reference evidence="7" key="2">
    <citation type="submission" date="2025-08" db="UniProtKB">
        <authorList>
            <consortium name="Ensembl"/>
        </authorList>
    </citation>
    <scope>IDENTIFICATION</scope>
</reference>
<keyword evidence="3 5" id="KW-1133">Transmembrane helix</keyword>
<evidence type="ECO:0000256" key="1">
    <source>
        <dbReference type="ARBA" id="ARBA00004141"/>
    </source>
</evidence>
<dbReference type="Ensembl" id="ENSMMDT00005032217.1">
    <property type="protein sequence ID" value="ENSMMDP00005031502.1"/>
    <property type="gene ID" value="ENSMMDG00005014867.1"/>
</dbReference>
<feature type="transmembrane region" description="Helical" evidence="5">
    <location>
        <begin position="141"/>
        <end position="158"/>
    </location>
</feature>
<name>A0A667YUB9_9TELE</name>
<dbReference type="GO" id="GO:0022857">
    <property type="term" value="F:transmembrane transporter activity"/>
    <property type="evidence" value="ECO:0007669"/>
    <property type="project" value="InterPro"/>
</dbReference>
<organism evidence="7 8">
    <name type="scientific">Myripristis murdjan</name>
    <name type="common">pinecone soldierfish</name>
    <dbReference type="NCBI Taxonomy" id="586833"/>
    <lineage>
        <taxon>Eukaryota</taxon>
        <taxon>Metazoa</taxon>
        <taxon>Chordata</taxon>
        <taxon>Craniata</taxon>
        <taxon>Vertebrata</taxon>
        <taxon>Euteleostomi</taxon>
        <taxon>Actinopterygii</taxon>
        <taxon>Neopterygii</taxon>
        <taxon>Teleostei</taxon>
        <taxon>Neoteleostei</taxon>
        <taxon>Acanthomorphata</taxon>
        <taxon>Holocentriformes</taxon>
        <taxon>Holocentridae</taxon>
        <taxon>Myripristis</taxon>
    </lineage>
</organism>
<reference evidence="7" key="3">
    <citation type="submission" date="2025-09" db="UniProtKB">
        <authorList>
            <consortium name="Ensembl"/>
        </authorList>
    </citation>
    <scope>IDENTIFICATION</scope>
</reference>
<evidence type="ECO:0000256" key="4">
    <source>
        <dbReference type="ARBA" id="ARBA00023136"/>
    </source>
</evidence>
<evidence type="ECO:0000256" key="5">
    <source>
        <dbReference type="SAM" id="Phobius"/>
    </source>
</evidence>
<keyword evidence="8" id="KW-1185">Reference proteome</keyword>
<feature type="transmembrane region" description="Helical" evidence="5">
    <location>
        <begin position="189"/>
        <end position="211"/>
    </location>
</feature>
<dbReference type="InterPro" id="IPR020846">
    <property type="entry name" value="MFS_dom"/>
</dbReference>
<feature type="transmembrane region" description="Helical" evidence="5">
    <location>
        <begin position="20"/>
        <end position="41"/>
    </location>
</feature>
<evidence type="ECO:0000313" key="8">
    <source>
        <dbReference type="Proteomes" id="UP000472263"/>
    </source>
</evidence>
<evidence type="ECO:0000313" key="7">
    <source>
        <dbReference type="Ensembl" id="ENSMMDP00005031502.1"/>
    </source>
</evidence>
<proteinExistence type="predicted"/>
<feature type="transmembrane region" description="Helical" evidence="5">
    <location>
        <begin position="165"/>
        <end position="183"/>
    </location>
</feature>
<keyword evidence="4 5" id="KW-0472">Membrane</keyword>
<dbReference type="AlphaFoldDB" id="A0A667YUB9"/>
<reference evidence="7" key="1">
    <citation type="submission" date="2019-06" db="EMBL/GenBank/DDBJ databases">
        <authorList>
            <consortium name="Wellcome Sanger Institute Data Sharing"/>
        </authorList>
    </citation>
    <scope>NUCLEOTIDE SEQUENCE [LARGE SCALE GENOMIC DNA]</scope>
</reference>
<gene>
    <name evidence="7" type="primary">SLC22A13</name>
    <name evidence="7" type="synonym">LOC115379228</name>
</gene>
<feature type="transmembrane region" description="Helical" evidence="5">
    <location>
        <begin position="310"/>
        <end position="332"/>
    </location>
</feature>
<feature type="domain" description="Major facilitator superfamily (MFS) profile" evidence="6">
    <location>
        <begin position="83"/>
        <end position="396"/>
    </location>
</feature>
<dbReference type="PANTHER" id="PTHR24064">
    <property type="entry name" value="SOLUTE CARRIER FAMILY 22 MEMBER"/>
    <property type="match status" value="1"/>
</dbReference>
<dbReference type="Gene3D" id="1.20.1250.20">
    <property type="entry name" value="MFS general substrate transporter like domains"/>
    <property type="match status" value="1"/>
</dbReference>
<feature type="transmembrane region" description="Helical" evidence="5">
    <location>
        <begin position="372"/>
        <end position="391"/>
    </location>
</feature>
<feature type="transmembrane region" description="Helical" evidence="5">
    <location>
        <begin position="344"/>
        <end position="365"/>
    </location>
</feature>
<dbReference type="InterPro" id="IPR036259">
    <property type="entry name" value="MFS_trans_sf"/>
</dbReference>
<feature type="transmembrane region" description="Helical" evidence="5">
    <location>
        <begin position="223"/>
        <end position="245"/>
    </location>
</feature>
<dbReference type="SUPFAM" id="SSF103473">
    <property type="entry name" value="MFS general substrate transporter"/>
    <property type="match status" value="1"/>
</dbReference>
<dbReference type="Pfam" id="PF07690">
    <property type="entry name" value="MFS_1"/>
    <property type="match status" value="1"/>
</dbReference>
<evidence type="ECO:0000259" key="6">
    <source>
        <dbReference type="PROSITE" id="PS50850"/>
    </source>
</evidence>
<protein>
    <submittedName>
        <fullName evidence="7">Solute carrier family 22 member 13b</fullName>
    </submittedName>
</protein>
<comment type="subcellular location">
    <subcellularLocation>
        <location evidence="1">Membrane</location>
        <topology evidence="1">Multi-pass membrane protein</topology>
    </subcellularLocation>
</comment>
<dbReference type="PROSITE" id="PS50850">
    <property type="entry name" value="MFS"/>
    <property type="match status" value="1"/>
</dbReference>
<accession>A0A667YUB9</accession>
<sequence>MSNFGQILQEIGEFGLFQKLVLAAVCIPYMFAAFDMIGQVFTGMNFPHHCDTDWILACGPNLTHEKQKNLTLPVNKDGEFESCLMFTPVDLDLETIEAYGINSTTKCVNGWDYEAPKGASTILSEFDLVCDRGGLHEMSQSIYMAGLLFGALLFGAMADRFGRRLVALLSVFLLLMFGVGAALSPNIYVYMVLRFVSGSAASGILINSVVLGSEWTDSCRVALFIFVTVSFFPVGLTIMSGVAYLIRNWRILKLVLLSPLLLLLVISYWILPESARWLMTQGRKEDLQREIQRAARVNGRKVPECLLEQVSCITVRYVILCFFKASMVYYGLSLNVGDFGLDIYLTQFIFGVVEIASYLVSLASIQHFGRRIYQAGSLLISGCACLVIPAIPKGNF</sequence>